<dbReference type="PANTHER" id="PTHR33794">
    <property type="entry name" value="BACILLOLYSIN"/>
    <property type="match status" value="1"/>
</dbReference>
<dbReference type="Gene3D" id="3.10.170.10">
    <property type="match status" value="1"/>
</dbReference>
<dbReference type="EMBL" id="BONY01000001">
    <property type="protein sequence ID" value="GIH02011.1"/>
    <property type="molecule type" value="Genomic_DNA"/>
</dbReference>
<dbReference type="Gene3D" id="2.60.120.260">
    <property type="entry name" value="Galactose-binding domain-like"/>
    <property type="match status" value="1"/>
</dbReference>
<feature type="domain" description="Peptidase M4" evidence="11">
    <location>
        <begin position="239"/>
        <end position="402"/>
    </location>
</feature>
<keyword evidence="4 10" id="KW-0732">Signal</keyword>
<feature type="chain" id="PRO_5039489643" description="M4 family peptidase" evidence="10">
    <location>
        <begin position="26"/>
        <end position="829"/>
    </location>
</feature>
<dbReference type="RefSeq" id="WP_203905963.1">
    <property type="nucleotide sequence ID" value="NZ_BONY01000001.1"/>
</dbReference>
<keyword evidence="2" id="KW-0645">Protease</keyword>
<evidence type="ECO:0000256" key="2">
    <source>
        <dbReference type="ARBA" id="ARBA00022670"/>
    </source>
</evidence>
<dbReference type="Gene3D" id="2.60.40.10">
    <property type="entry name" value="Immunoglobulins"/>
    <property type="match status" value="1"/>
</dbReference>
<dbReference type="PRINTS" id="PR00730">
    <property type="entry name" value="THERMOLYSIN"/>
</dbReference>
<feature type="domain" description="FTP" evidence="13">
    <location>
        <begin position="66"/>
        <end position="115"/>
    </location>
</feature>
<reference evidence="14" key="1">
    <citation type="submission" date="2021-01" db="EMBL/GenBank/DDBJ databases">
        <title>Whole genome shotgun sequence of Rhizocola hellebori NBRC 109834.</title>
        <authorList>
            <person name="Komaki H."/>
            <person name="Tamura T."/>
        </authorList>
    </citation>
    <scope>NUCLEOTIDE SEQUENCE</scope>
    <source>
        <strain evidence="14">NBRC 109834</strain>
    </source>
</reference>
<comment type="caution">
    <text evidence="14">The sequence shown here is derived from an EMBL/GenBank/DDBJ whole genome shotgun (WGS) entry which is preliminary data.</text>
</comment>
<evidence type="ECO:0000259" key="12">
    <source>
        <dbReference type="Pfam" id="PF02868"/>
    </source>
</evidence>
<dbReference type="GO" id="GO:0004222">
    <property type="term" value="F:metalloendopeptidase activity"/>
    <property type="evidence" value="ECO:0007669"/>
    <property type="project" value="InterPro"/>
</dbReference>
<dbReference type="InterPro" id="IPR013856">
    <property type="entry name" value="Peptidase_M4_domain"/>
</dbReference>
<sequence length="829" mass="85972">MFRSRPLFAAAALLTAVGTATLTMAGPAAAQPAPTPAASPTVQEAMDHATQDLSAQRAALRAAPGDAFTARTAVVDADGTSHVRVERTYHGLKVRGGEAILHYRPGGGFKAVTNALDSQLSLAVTPALDAAKATSIAAGAFPDVVRKAGFSATELFVDAAAQPTLAWDVAIPIPGGILHVFVDALTGAVRGSDTGLRTIAAGGGQARPAKTEGLVHPNAPEPPGGGTTPPCCEQGSTGTGAGYHTGKVALASAYQLNSVVVPITYYLKDRTRGGHLTRDALDATNNENTGTVTFTDSDNYWSTGAMSNRASAAVDAHYGAAVTWDFYKNVLGRNGIKNNGVGARSFVHYIFYDPSYGYFTDNAGWNDDCFCMMYGDGGGPGNLPLVTAIDVAGHEMSHGVTSETANLNYNLSEAGGLNESTSDIFGTLVEFHANNAADAADYKIGEKITGAATPLRWMDDPDQDGVSKSCWYNGVGGVDPHYSSGVGNHFFYTLAVGSGMSAWGNSPTCGGAPAVTGIGNEKAGRIWYQALSAYMVSNETYAKARVSTINAANDLYGGVECEAVKAAWAAVAVPVQASEAACAPAQTLPLLTNPGNRTSKLGTAVSLQLQAVHPLSEALTFAATGLPAGLTMSASGLVTGTPTQAGFTIATVTVTDVSSNVVTTKITWLVTGSSGCMPSSWVKNGGFESQSNSWTATAGVIGQALGSYNSPHDGDWRAKLGGHNAVHTDTLSQSVPMPSVNCGTANIKYWVWVTTDETTTISQFDKLTVKFGATTAGTLSNLDEQRGYVQKTYSISPAWNASSTLLFTSVEDSSQLTRFVVDDVSVEIP</sequence>
<organism evidence="14 15">
    <name type="scientific">Rhizocola hellebori</name>
    <dbReference type="NCBI Taxonomy" id="1392758"/>
    <lineage>
        <taxon>Bacteria</taxon>
        <taxon>Bacillati</taxon>
        <taxon>Actinomycetota</taxon>
        <taxon>Actinomycetes</taxon>
        <taxon>Micromonosporales</taxon>
        <taxon>Micromonosporaceae</taxon>
        <taxon>Rhizocola</taxon>
    </lineage>
</organism>
<keyword evidence="7" id="KW-0482">Metalloprotease</keyword>
<dbReference type="SUPFAM" id="SSF55486">
    <property type="entry name" value="Metalloproteases ('zincins'), catalytic domain"/>
    <property type="match status" value="1"/>
</dbReference>
<keyword evidence="15" id="KW-1185">Reference proteome</keyword>
<feature type="active site" description="Proton donor" evidence="8">
    <location>
        <position position="481"/>
    </location>
</feature>
<keyword evidence="6" id="KW-0862">Zinc</keyword>
<dbReference type="Gene3D" id="3.10.450.490">
    <property type="match status" value="1"/>
</dbReference>
<dbReference type="GO" id="GO:0046872">
    <property type="term" value="F:metal ion binding"/>
    <property type="evidence" value="ECO:0007669"/>
    <property type="project" value="UniProtKB-KW"/>
</dbReference>
<dbReference type="Gene3D" id="1.10.390.10">
    <property type="entry name" value="Neutral Protease Domain 2"/>
    <property type="match status" value="1"/>
</dbReference>
<dbReference type="Pfam" id="PF05345">
    <property type="entry name" value="He_PIG"/>
    <property type="match status" value="1"/>
</dbReference>
<evidence type="ECO:0000256" key="4">
    <source>
        <dbReference type="ARBA" id="ARBA00022729"/>
    </source>
</evidence>
<comment type="similarity">
    <text evidence="1">Belongs to the peptidase M4 family.</text>
</comment>
<dbReference type="Pfam" id="PF02868">
    <property type="entry name" value="Peptidase_M4_C"/>
    <property type="match status" value="1"/>
</dbReference>
<dbReference type="AlphaFoldDB" id="A0A8J3Q1R0"/>
<evidence type="ECO:0000313" key="15">
    <source>
        <dbReference type="Proteomes" id="UP000612899"/>
    </source>
</evidence>
<dbReference type="GO" id="GO:0005975">
    <property type="term" value="P:carbohydrate metabolic process"/>
    <property type="evidence" value="ECO:0007669"/>
    <property type="project" value="UniProtKB-ARBA"/>
</dbReference>
<evidence type="ECO:0000256" key="8">
    <source>
        <dbReference type="PIRSR" id="PIRSR623612-1"/>
    </source>
</evidence>
<evidence type="ECO:0000256" key="3">
    <source>
        <dbReference type="ARBA" id="ARBA00022723"/>
    </source>
</evidence>
<evidence type="ECO:0000256" key="6">
    <source>
        <dbReference type="ARBA" id="ARBA00022833"/>
    </source>
</evidence>
<evidence type="ECO:0000256" key="10">
    <source>
        <dbReference type="SAM" id="SignalP"/>
    </source>
</evidence>
<feature type="active site" evidence="8">
    <location>
        <position position="395"/>
    </location>
</feature>
<evidence type="ECO:0000256" key="9">
    <source>
        <dbReference type="SAM" id="MobiDB-lite"/>
    </source>
</evidence>
<evidence type="ECO:0000313" key="14">
    <source>
        <dbReference type="EMBL" id="GIH02011.1"/>
    </source>
</evidence>
<dbReference type="CDD" id="cd09597">
    <property type="entry name" value="M4_TLP"/>
    <property type="match status" value="1"/>
</dbReference>
<feature type="compositionally biased region" description="Low complexity" evidence="9">
    <location>
        <begin position="27"/>
        <end position="40"/>
    </location>
</feature>
<dbReference type="InterPro" id="IPR027268">
    <property type="entry name" value="Peptidase_M4/M1_CTD_sf"/>
</dbReference>
<dbReference type="InterPro" id="IPR011096">
    <property type="entry name" value="FTP_domain"/>
</dbReference>
<keyword evidence="5" id="KW-0378">Hydrolase</keyword>
<proteinExistence type="inferred from homology"/>
<dbReference type="Pfam" id="PF07504">
    <property type="entry name" value="FTP"/>
    <property type="match status" value="1"/>
</dbReference>
<protein>
    <recommendedName>
        <fullName evidence="16">M4 family peptidase</fullName>
    </recommendedName>
</protein>
<evidence type="ECO:0000256" key="7">
    <source>
        <dbReference type="ARBA" id="ARBA00023049"/>
    </source>
</evidence>
<dbReference type="Pfam" id="PF01447">
    <property type="entry name" value="Peptidase_M4"/>
    <property type="match status" value="1"/>
</dbReference>
<evidence type="ECO:0008006" key="16">
    <source>
        <dbReference type="Google" id="ProtNLM"/>
    </source>
</evidence>
<evidence type="ECO:0000259" key="13">
    <source>
        <dbReference type="Pfam" id="PF07504"/>
    </source>
</evidence>
<evidence type="ECO:0000259" key="11">
    <source>
        <dbReference type="Pfam" id="PF01447"/>
    </source>
</evidence>
<accession>A0A8J3Q1R0</accession>
<dbReference type="InterPro" id="IPR001570">
    <property type="entry name" value="Peptidase_M4_C_domain"/>
</dbReference>
<gene>
    <name evidence="14" type="ORF">Rhe02_00780</name>
</gene>
<feature type="domain" description="Peptidase M4 C-terminal" evidence="12">
    <location>
        <begin position="405"/>
        <end position="573"/>
    </location>
</feature>
<dbReference type="InterPro" id="IPR023612">
    <property type="entry name" value="Peptidase_M4"/>
</dbReference>
<feature type="signal peptide" evidence="10">
    <location>
        <begin position="1"/>
        <end position="25"/>
    </location>
</feature>
<dbReference type="Proteomes" id="UP000612899">
    <property type="component" value="Unassembled WGS sequence"/>
</dbReference>
<dbReference type="PANTHER" id="PTHR33794:SF1">
    <property type="entry name" value="BACILLOLYSIN"/>
    <property type="match status" value="1"/>
</dbReference>
<evidence type="ECO:0000256" key="1">
    <source>
        <dbReference type="ARBA" id="ARBA00009388"/>
    </source>
</evidence>
<dbReference type="GO" id="GO:0006508">
    <property type="term" value="P:proteolysis"/>
    <property type="evidence" value="ECO:0007669"/>
    <property type="project" value="UniProtKB-KW"/>
</dbReference>
<dbReference type="InterPro" id="IPR050728">
    <property type="entry name" value="Zinc_Metalloprotease_M4"/>
</dbReference>
<name>A0A8J3Q1R0_9ACTN</name>
<keyword evidence="3" id="KW-0479">Metal-binding</keyword>
<feature type="region of interest" description="Disordered" evidence="9">
    <location>
        <begin position="27"/>
        <end position="51"/>
    </location>
</feature>
<evidence type="ECO:0000256" key="5">
    <source>
        <dbReference type="ARBA" id="ARBA00022801"/>
    </source>
</evidence>
<dbReference type="InterPro" id="IPR013783">
    <property type="entry name" value="Ig-like_fold"/>
</dbReference>